<feature type="region of interest" description="Disordered" evidence="1">
    <location>
        <begin position="781"/>
        <end position="801"/>
    </location>
</feature>
<accession>A0A1I4IFZ0</accession>
<keyword evidence="3" id="KW-1185">Reference proteome</keyword>
<evidence type="ECO:0000313" key="3">
    <source>
        <dbReference type="Proteomes" id="UP000199470"/>
    </source>
</evidence>
<evidence type="ECO:0000313" key="2">
    <source>
        <dbReference type="EMBL" id="SFL52741.1"/>
    </source>
</evidence>
<dbReference type="EMBL" id="FOTW01000005">
    <property type="protein sequence ID" value="SFL52741.1"/>
    <property type="molecule type" value="Genomic_DNA"/>
</dbReference>
<proteinExistence type="predicted"/>
<sequence>MKTVQDTYPVFEANQVLSNLHLNQLFDYLNEQERLTRANLIGVGIACGLTLKLDDASTTLHLAPGCGITTEGYLVIEADPVALTAYRGYNLPLDVDYPLLRDKSQTGQPSYPLWELFPAGEPDTTPLVSPASFLDNKAVLLFVELKTEGLRNCSPNDCNDRGSQTVVTIRRLLIGVADLAKVIAEGAEQGGGMTTSDLEALMLARLNLPDLALPRYDVPNTAPTTSEHVLAAYHAVFHSAQLATNTGLALSAAYQAFKPLLLERYPSDPFAGFGAKFGFLDNAFGTPAQIVFLQYYHDLFDDLLRAYDEMRWKGVELVCACVPSELLFPRHLMLGVPRPIGINPALYRHGFTPACHGDLLVDEFLLLFGRLVGMLDSFTHQPPLPSQGSDRSLDPQIRITPSALGCAALEKKALPYYYRVDLAPPLYQLWSPIRSRRGRANQSLGYRSVEYVPAAPAFVTEPLRFDLEPHNFLRIEGHLGKQFQPVLATLLSLKTRHRLPFEVIALRTGAFDENVPLPAGDTARFPDLEAMYDVLREELLTNLTEGIRFLYSVQANTALPGGVPKHPLLKLRAPKFVYDANTVGAWYEKYLAGFLARPYIDVDQNQIDPNAVLIVYCALFSGTVGLPAEFFAYAVSVYYMTKLSETLPASLDVLAFADFENKCQDLLGLTHFFRDQQSAAVSTDLQQFMPKEELIDHFDQVLYGSNLDAMRAVHDEFLARMRQLKQQQVLAFFLQKHPGIQHKAGVPLGGTFLLVYHEAVAGQGGIGKALPASALALAAAERGKRPPAGKTPRSAAARADGAASAASNAAADAARSASGINKEALNRALSRIGGDIRFAQDADVQALIGSLTHGGGIFFPGDGRPARAPIADAVAALANGVVIADFFLPYRCCADGPCIQYVLPPPPLGLVITLGCTDATGVALATLTPEGGLAPISYQLDGQPFKTLTPTVALSVGEHTLAIRDSAGSESAQQTVAVPSMLQLGEASFSDDVTNMTYQVGLTVSGGVMPYFTEFGSININQYISPPVPSGETAMVLVRDGAGCEVMQDYSHVVVVPCDLPCEGIARRAGYRFWLPDNDPQRPFRAFRVAVPSFSFDFKDGQVVDLRADVQHIFEATTVDDLNKDYEAVVRGWVQRINELTTKAVGDADWLLLDYDTKTGVPALWIEGFDCLSFNIQIASEFSRPGQQGGLLFQYAPAGTTININEGTLQVPAFNPSHIDKCDPSRPVTPVCGPLDIGFNFDIGVDNNRVFLNVGISGGVELEVFTWEVQDCSPSIVNGRSASVSIVNSEPPVKSVRLCAYTKEGCMVVGFTQVNVGSPG</sequence>
<evidence type="ECO:0000256" key="1">
    <source>
        <dbReference type="SAM" id="MobiDB-lite"/>
    </source>
</evidence>
<gene>
    <name evidence="2" type="ORF">SAMN02982985_00519</name>
</gene>
<dbReference type="Proteomes" id="UP000199470">
    <property type="component" value="Unassembled WGS sequence"/>
</dbReference>
<dbReference type="OrthoDB" id="596204at2"/>
<reference evidence="2 3" key="1">
    <citation type="submission" date="2016-10" db="EMBL/GenBank/DDBJ databases">
        <authorList>
            <person name="de Groot N.N."/>
        </authorList>
    </citation>
    <scope>NUCLEOTIDE SEQUENCE [LARGE SCALE GENOMIC DNA]</scope>
    <source>
        <strain evidence="2 3">ATCC 43154</strain>
    </source>
</reference>
<dbReference type="STRING" id="758825.SAMN02982985_00519"/>
<name>A0A1I4IFZ0_9BURK</name>
<organism evidence="2 3">
    <name type="scientific">Rugamonas rubra</name>
    <dbReference type="NCBI Taxonomy" id="758825"/>
    <lineage>
        <taxon>Bacteria</taxon>
        <taxon>Pseudomonadati</taxon>
        <taxon>Pseudomonadota</taxon>
        <taxon>Betaproteobacteria</taxon>
        <taxon>Burkholderiales</taxon>
        <taxon>Oxalobacteraceae</taxon>
        <taxon>Telluria group</taxon>
        <taxon>Rugamonas</taxon>
    </lineage>
</organism>
<protein>
    <submittedName>
        <fullName evidence="2">Uncharacterized protein</fullName>
    </submittedName>
</protein>
<dbReference type="RefSeq" id="WP_139236254.1">
    <property type="nucleotide sequence ID" value="NZ_FOTW01000005.1"/>
</dbReference>